<dbReference type="EMBL" id="CM031815">
    <property type="protein sequence ID" value="KAG6648649.1"/>
    <property type="molecule type" value="Genomic_DNA"/>
</dbReference>
<feature type="compositionally biased region" description="Polar residues" evidence="1">
    <location>
        <begin position="50"/>
        <end position="63"/>
    </location>
</feature>
<dbReference type="Proteomes" id="UP000811246">
    <property type="component" value="Chromosome 7"/>
</dbReference>
<proteinExistence type="predicted"/>
<dbReference type="EMBL" id="CM031831">
    <property type="protein sequence ID" value="KAG6705080.1"/>
    <property type="molecule type" value="Genomic_DNA"/>
</dbReference>
<keyword evidence="5" id="KW-1185">Reference proteome</keyword>
<dbReference type="PANTHER" id="PTHR34291:SF7">
    <property type="entry name" value="PROTEIN, PUTATIVE-RELATED"/>
    <property type="match status" value="1"/>
</dbReference>
<evidence type="ECO:0000256" key="1">
    <source>
        <dbReference type="SAM" id="MobiDB-lite"/>
    </source>
</evidence>
<evidence type="ECO:0000313" key="5">
    <source>
        <dbReference type="Proteomes" id="UP000811609"/>
    </source>
</evidence>
<evidence type="ECO:0000256" key="2">
    <source>
        <dbReference type="SAM" id="Phobius"/>
    </source>
</evidence>
<keyword evidence="2" id="KW-1133">Transmembrane helix</keyword>
<dbReference type="PANTHER" id="PTHR34291">
    <property type="entry name" value="HYDROXYPROLINE-RICH GLYCOPROTEIN FAMILY PROTEIN"/>
    <property type="match status" value="1"/>
</dbReference>
<keyword evidence="2" id="KW-0812">Transmembrane</keyword>
<gene>
    <name evidence="3" type="ORF">CIPAW_07G161200</name>
    <name evidence="4" type="ORF">I3842_07G164100</name>
</gene>
<feature type="region of interest" description="Disordered" evidence="1">
    <location>
        <begin position="50"/>
        <end position="83"/>
    </location>
</feature>
<dbReference type="Proteomes" id="UP000811609">
    <property type="component" value="Chromosome 7"/>
</dbReference>
<reference evidence="4" key="2">
    <citation type="submission" date="2021-01" db="EMBL/GenBank/DDBJ databases">
        <authorList>
            <person name="Lovell J.T."/>
            <person name="Bentley N."/>
            <person name="Bhattarai G."/>
            <person name="Jenkins J.W."/>
            <person name="Sreedasyam A."/>
            <person name="Alarcon Y."/>
            <person name="Bock C."/>
            <person name="Boston L."/>
            <person name="Carlson J."/>
            <person name="Cervantes K."/>
            <person name="Clermont K."/>
            <person name="Krom N."/>
            <person name="Kubenka K."/>
            <person name="Mamidi S."/>
            <person name="Mattison C."/>
            <person name="Monteros M."/>
            <person name="Pisani C."/>
            <person name="Plott C."/>
            <person name="Rajasekar S."/>
            <person name="Rhein H.S."/>
            <person name="Rohla C."/>
            <person name="Song M."/>
            <person name="Hilaire R.S."/>
            <person name="Shu S."/>
            <person name="Wells L."/>
            <person name="Wang X."/>
            <person name="Webber J."/>
            <person name="Heerema R.J."/>
            <person name="Klein P."/>
            <person name="Conner P."/>
            <person name="Grauke L."/>
            <person name="Grimwood J."/>
            <person name="Schmutz J."/>
            <person name="Randall J.J."/>
        </authorList>
    </citation>
    <scope>NUCLEOTIDE SEQUENCE</scope>
    <source>
        <tissue evidence="4">Leaf</tissue>
    </source>
</reference>
<dbReference type="AlphaFoldDB" id="A0A8T1PVS6"/>
<dbReference type="OrthoDB" id="1936969at2759"/>
<dbReference type="InterPro" id="IPR037699">
    <property type="entry name" value="At5g65660-like"/>
</dbReference>
<name>A0A8T1PVS6_CARIL</name>
<keyword evidence="2" id="KW-0472">Membrane</keyword>
<feature type="transmembrane region" description="Helical" evidence="2">
    <location>
        <begin position="13"/>
        <end position="36"/>
    </location>
</feature>
<evidence type="ECO:0008006" key="6">
    <source>
        <dbReference type="Google" id="ProtNLM"/>
    </source>
</evidence>
<organism evidence="3 5">
    <name type="scientific">Carya illinoinensis</name>
    <name type="common">Pecan</name>
    <dbReference type="NCBI Taxonomy" id="32201"/>
    <lineage>
        <taxon>Eukaryota</taxon>
        <taxon>Viridiplantae</taxon>
        <taxon>Streptophyta</taxon>
        <taxon>Embryophyta</taxon>
        <taxon>Tracheophyta</taxon>
        <taxon>Spermatophyta</taxon>
        <taxon>Magnoliopsida</taxon>
        <taxon>eudicotyledons</taxon>
        <taxon>Gunneridae</taxon>
        <taxon>Pentapetalae</taxon>
        <taxon>rosids</taxon>
        <taxon>fabids</taxon>
        <taxon>Fagales</taxon>
        <taxon>Juglandaceae</taxon>
        <taxon>Carya</taxon>
    </lineage>
</organism>
<accession>A0A8T1PVS6</accession>
<sequence>MEDQESSSNRPSIGFPLGLGLLLILLFCMVAFYAACLHWEKLRSLLQSSPDVTSDLETNSPNSPRKPASPHKMPKKGENRSLSVLMPGDQVPKFIAIACPCRPPLHTKGSNWSAQAASQISGLPLTQPHV</sequence>
<dbReference type="EMBL" id="CM031815">
    <property type="protein sequence ID" value="KAG6648648.1"/>
    <property type="molecule type" value="Genomic_DNA"/>
</dbReference>
<comment type="caution">
    <text evidence="3">The sequence shown here is derived from an EMBL/GenBank/DDBJ whole genome shotgun (WGS) entry which is preliminary data.</text>
</comment>
<evidence type="ECO:0000313" key="3">
    <source>
        <dbReference type="EMBL" id="KAG6648649.1"/>
    </source>
</evidence>
<evidence type="ECO:0000313" key="4">
    <source>
        <dbReference type="EMBL" id="KAG6705080.1"/>
    </source>
</evidence>
<reference evidence="3" key="1">
    <citation type="submission" date="2020-12" db="EMBL/GenBank/DDBJ databases">
        <title>WGS assembly of Carya illinoinensis cv. Pawnee.</title>
        <authorList>
            <person name="Platts A."/>
            <person name="Shu S."/>
            <person name="Wright S."/>
            <person name="Barry K."/>
            <person name="Edger P."/>
            <person name="Pires J.C."/>
            <person name="Schmutz J."/>
        </authorList>
    </citation>
    <scope>NUCLEOTIDE SEQUENCE</scope>
    <source>
        <tissue evidence="3">Leaf</tissue>
    </source>
</reference>
<protein>
    <recommendedName>
        <fullName evidence="6">Hydroxyproline-rich glycoprotein family protein</fullName>
    </recommendedName>
</protein>